<reference evidence="3" key="1">
    <citation type="submission" date="2020-12" db="EMBL/GenBank/DDBJ databases">
        <title>Metabolic potential, ecology and presence of endohyphal bacteria is reflected in genomic diversity of Mucoromycotina.</title>
        <authorList>
            <person name="Muszewska A."/>
            <person name="Okrasinska A."/>
            <person name="Steczkiewicz K."/>
            <person name="Drgas O."/>
            <person name="Orlowska M."/>
            <person name="Perlinska-Lenart U."/>
            <person name="Aleksandrzak-Piekarczyk T."/>
            <person name="Szatraj K."/>
            <person name="Zielenkiewicz U."/>
            <person name="Pilsyk S."/>
            <person name="Malc E."/>
            <person name="Mieczkowski P."/>
            <person name="Kruszewska J.S."/>
            <person name="Biernat P."/>
            <person name="Pawlowska J."/>
        </authorList>
    </citation>
    <scope>NUCLEOTIDE SEQUENCE</scope>
    <source>
        <strain evidence="3">WA0000067209</strain>
    </source>
</reference>
<dbReference type="OrthoDB" id="409543at2759"/>
<dbReference type="AlphaFoldDB" id="A0A8H7UC05"/>
<sequence length="643" mass="72737">AIVGPADTTVISDSSSNNQDASNTISVDANTQAEISTAMKAEIEPMSQTKIPKIVHFVYGMRDENPQLDLIQYLSIKSAQEIINPEKIYLHYHYLPTGEWFDLIRPLLTLRQVDIPTKIFGNRVDHYAHRADVVRLEALKEFGGIYLDLDVIMMKSIDHLLDEEFAMGQEGIGGWSGLCNAVLLSRANAPFLQRWYETYRHFNQKDWNHHSVLLPRLLAAKFGSEIRQLNYDAFFWPLWDKNGLRQLYLEKSYDFANNLGVHLWESAANKNLIKGITPGVIQEVDTSINCALRRFLPNQSATRDGACKIIKDTTAGDGLVGNWPVSPPPTGNPTINPFRIDEVSGNHLSGLARNAEFKTVPDHEESLLYLNGKDSYIFLPMPTETSMDTVTVSWRMTVPKGYKKRYGTAMMIQSDLLKVYVQTQTTTLDMTHNGIYVLNGIIPNLSENLGLGVRTIQIADYSAADATVRSNLNVDPSPVEVNDGQEHHYALTINAKEGRLIVYQDGYVLMSNAQWRPPVDNNHEKDIVRGIWFGSPEPEESNYQDEWDTKHSLAGWWRRIQVWNRELSPEQIVDIARTSTRDLATTNSEQQHEPLSANLDTGLNEPVDHSIEDSIIDQVDEVDDGVEEIDNDPIEMENDWLSE</sequence>
<dbReference type="SUPFAM" id="SSF49899">
    <property type="entry name" value="Concanavalin A-like lectins/glucanases"/>
    <property type="match status" value="1"/>
</dbReference>
<evidence type="ECO:0008006" key="5">
    <source>
        <dbReference type="Google" id="ProtNLM"/>
    </source>
</evidence>
<evidence type="ECO:0000256" key="1">
    <source>
        <dbReference type="ARBA" id="ARBA00009003"/>
    </source>
</evidence>
<feature type="region of interest" description="Disordered" evidence="2">
    <location>
        <begin position="1"/>
        <end position="23"/>
    </location>
</feature>
<comment type="caution">
    <text evidence="3">The sequence shown here is derived from an EMBL/GenBank/DDBJ whole genome shotgun (WGS) entry which is preliminary data.</text>
</comment>
<feature type="region of interest" description="Disordered" evidence="2">
    <location>
        <begin position="583"/>
        <end position="607"/>
    </location>
</feature>
<dbReference type="PANTHER" id="PTHR46830:SF2">
    <property type="entry name" value="ALPHA-1,4-N-ACETYLGLUCOSAMINYLTRANSFERASE"/>
    <property type="match status" value="1"/>
</dbReference>
<feature type="compositionally biased region" description="Low complexity" evidence="2">
    <location>
        <begin position="12"/>
        <end position="23"/>
    </location>
</feature>
<dbReference type="EMBL" id="JAEPQZ010000013">
    <property type="protein sequence ID" value="KAG2174353.1"/>
    <property type="molecule type" value="Genomic_DNA"/>
</dbReference>
<gene>
    <name evidence="3" type="ORF">INT43_004376</name>
</gene>
<dbReference type="Pfam" id="PF04488">
    <property type="entry name" value="Gly_transf_sug"/>
    <property type="match status" value="1"/>
</dbReference>
<dbReference type="Gene3D" id="3.90.550.20">
    <property type="match status" value="1"/>
</dbReference>
<accession>A0A8H7UC05</accession>
<dbReference type="PANTHER" id="PTHR46830">
    <property type="entry name" value="TRANSFERASE, PUTATIVE-RELATED"/>
    <property type="match status" value="1"/>
</dbReference>
<dbReference type="Proteomes" id="UP000654370">
    <property type="component" value="Unassembled WGS sequence"/>
</dbReference>
<protein>
    <recommendedName>
        <fullName evidence="5">Glycosyltransferase family 32 protein</fullName>
    </recommendedName>
</protein>
<keyword evidence="4" id="KW-1185">Reference proteome</keyword>
<dbReference type="InterPro" id="IPR013320">
    <property type="entry name" value="ConA-like_dom_sf"/>
</dbReference>
<name>A0A8H7UC05_MORIS</name>
<dbReference type="SUPFAM" id="SSF53448">
    <property type="entry name" value="Nucleotide-diphospho-sugar transferases"/>
    <property type="match status" value="1"/>
</dbReference>
<proteinExistence type="inferred from homology"/>
<feature type="region of interest" description="Disordered" evidence="2">
    <location>
        <begin position="620"/>
        <end position="643"/>
    </location>
</feature>
<dbReference type="InterPro" id="IPR029044">
    <property type="entry name" value="Nucleotide-diphossugar_trans"/>
</dbReference>
<comment type="similarity">
    <text evidence="1">Belongs to the glycosyltransferase 32 family.</text>
</comment>
<evidence type="ECO:0000313" key="3">
    <source>
        <dbReference type="EMBL" id="KAG2174353.1"/>
    </source>
</evidence>
<feature type="non-terminal residue" evidence="3">
    <location>
        <position position="1"/>
    </location>
</feature>
<dbReference type="InterPro" id="IPR007577">
    <property type="entry name" value="GlycoTrfase_DXD_sugar-bd_CS"/>
</dbReference>
<dbReference type="Gene3D" id="2.60.120.200">
    <property type="match status" value="1"/>
</dbReference>
<evidence type="ECO:0000313" key="4">
    <source>
        <dbReference type="Proteomes" id="UP000654370"/>
    </source>
</evidence>
<evidence type="ECO:0000256" key="2">
    <source>
        <dbReference type="SAM" id="MobiDB-lite"/>
    </source>
</evidence>
<organism evidence="3 4">
    <name type="scientific">Mortierella isabellina</name>
    <name type="common">Filamentous fungus</name>
    <name type="synonym">Umbelopsis isabellina</name>
    <dbReference type="NCBI Taxonomy" id="91625"/>
    <lineage>
        <taxon>Eukaryota</taxon>
        <taxon>Fungi</taxon>
        <taxon>Fungi incertae sedis</taxon>
        <taxon>Mucoromycota</taxon>
        <taxon>Mucoromycotina</taxon>
        <taxon>Umbelopsidomycetes</taxon>
        <taxon>Umbelopsidales</taxon>
        <taxon>Umbelopsidaceae</taxon>
        <taxon>Umbelopsis</taxon>
    </lineage>
</organism>